<proteinExistence type="predicted"/>
<evidence type="ECO:0000313" key="2">
    <source>
        <dbReference type="EMBL" id="GAE49651.1"/>
    </source>
</evidence>
<gene>
    <name evidence="2" type="ORF">XPU_1183</name>
</gene>
<reference evidence="2 3" key="1">
    <citation type="submission" date="2014-01" db="EMBL/GenBank/DDBJ databases">
        <title>Genome sequence and analysis of Xanthomonas arboricola pv. pruni.</title>
        <authorList>
            <person name="Fujikawa T."/>
            <person name="Nakazono-Nagaoka E."/>
        </authorList>
    </citation>
    <scope>NUCLEOTIDE SEQUENCE [LARGE SCALE GENOMIC DNA]</scope>
    <source>
        <strain evidence="3">MAFF 311562</strain>
    </source>
</reference>
<sequence>MLGYLSHTRVLRFAGLFTWAMIAMPLVYTYWPAAEEGDHRSVAEGLLMSAFFVGFGASYFWLTRGLSSGGHAHWYDRLILLLLTIFALAVELAVRHAVPATGCAACCERLNQYGGQLEIR</sequence>
<keyword evidence="1" id="KW-0812">Transmembrane</keyword>
<feature type="transmembrane region" description="Helical" evidence="1">
    <location>
        <begin position="12"/>
        <end position="31"/>
    </location>
</feature>
<dbReference type="Proteomes" id="UP000019143">
    <property type="component" value="Unassembled WGS sequence"/>
</dbReference>
<name>W4RZD0_9XANT</name>
<feature type="transmembrane region" description="Helical" evidence="1">
    <location>
        <begin position="74"/>
        <end position="94"/>
    </location>
</feature>
<feature type="transmembrane region" description="Helical" evidence="1">
    <location>
        <begin position="43"/>
        <end position="62"/>
    </location>
</feature>
<evidence type="ECO:0000256" key="1">
    <source>
        <dbReference type="SAM" id="Phobius"/>
    </source>
</evidence>
<organism evidence="2 3">
    <name type="scientific">Xanthomonas arboricola pv. pruni str. MAFF 311562</name>
    <dbReference type="NCBI Taxonomy" id="1414836"/>
    <lineage>
        <taxon>Bacteria</taxon>
        <taxon>Pseudomonadati</taxon>
        <taxon>Pseudomonadota</taxon>
        <taxon>Gammaproteobacteria</taxon>
        <taxon>Lysobacterales</taxon>
        <taxon>Lysobacteraceae</taxon>
        <taxon>Xanthomonas</taxon>
    </lineage>
</organism>
<dbReference type="EC" id="2.7.3.-" evidence="2"/>
<dbReference type="AlphaFoldDB" id="W4RZD0"/>
<keyword evidence="1" id="KW-0472">Membrane</keyword>
<protein>
    <submittedName>
        <fullName evidence="2">Two-component system sensor protein</fullName>
        <ecNumber evidence="2">2.7.3.-</ecNumber>
    </submittedName>
</protein>
<evidence type="ECO:0000313" key="3">
    <source>
        <dbReference type="Proteomes" id="UP000019143"/>
    </source>
</evidence>
<keyword evidence="2" id="KW-0808">Transferase</keyword>
<comment type="caution">
    <text evidence="2">The sequence shown here is derived from an EMBL/GenBank/DDBJ whole genome shotgun (WGS) entry which is preliminary data.</text>
</comment>
<accession>W4RZD0</accession>
<dbReference type="GO" id="GO:0016740">
    <property type="term" value="F:transferase activity"/>
    <property type="evidence" value="ECO:0007669"/>
    <property type="project" value="UniProtKB-KW"/>
</dbReference>
<keyword evidence="1" id="KW-1133">Transmembrane helix</keyword>
<dbReference type="EMBL" id="BAVB01000223">
    <property type="protein sequence ID" value="GAE49651.1"/>
    <property type="molecule type" value="Genomic_DNA"/>
</dbReference>